<comment type="similarity">
    <text evidence="1 3">Belongs to the short-chain dehydrogenases/reductases (SDR) family.</text>
</comment>
<dbReference type="PANTHER" id="PTHR43115">
    <property type="entry name" value="DEHYDROGENASE/REDUCTASE SDR FAMILY MEMBER 11"/>
    <property type="match status" value="1"/>
</dbReference>
<dbReference type="STRING" id="266265.Bxe_C0635"/>
<protein>
    <submittedName>
        <fullName evidence="5">Short-chain dehydrogenase/reductase</fullName>
    </submittedName>
</protein>
<dbReference type="SMART" id="SM00822">
    <property type="entry name" value="PKS_KR"/>
    <property type="match status" value="1"/>
</dbReference>
<dbReference type="PRINTS" id="PR00081">
    <property type="entry name" value="GDHRDH"/>
</dbReference>
<dbReference type="KEGG" id="bxe:Bxe_C0635"/>
<accession>Q13HA6</accession>
<keyword evidence="6" id="KW-1185">Reference proteome</keyword>
<keyword evidence="2" id="KW-0560">Oxidoreductase</keyword>
<evidence type="ECO:0000256" key="1">
    <source>
        <dbReference type="ARBA" id="ARBA00006484"/>
    </source>
</evidence>
<dbReference type="InterPro" id="IPR057326">
    <property type="entry name" value="KR_dom"/>
</dbReference>
<dbReference type="EMBL" id="CP000272">
    <property type="protein sequence ID" value="ABE36533.1"/>
    <property type="molecule type" value="Genomic_DNA"/>
</dbReference>
<evidence type="ECO:0000313" key="6">
    <source>
        <dbReference type="Proteomes" id="UP000001817"/>
    </source>
</evidence>
<evidence type="ECO:0000259" key="4">
    <source>
        <dbReference type="SMART" id="SM00822"/>
    </source>
</evidence>
<evidence type="ECO:0000256" key="3">
    <source>
        <dbReference type="RuleBase" id="RU000363"/>
    </source>
</evidence>
<dbReference type="PROSITE" id="PS00061">
    <property type="entry name" value="ADH_SHORT"/>
    <property type="match status" value="1"/>
</dbReference>
<dbReference type="GO" id="GO:0016616">
    <property type="term" value="F:oxidoreductase activity, acting on the CH-OH group of donors, NAD or NADP as acceptor"/>
    <property type="evidence" value="ECO:0007669"/>
    <property type="project" value="UniProtKB-ARBA"/>
</dbReference>
<dbReference type="FunFam" id="3.40.50.720:FF:000047">
    <property type="entry name" value="NADP-dependent L-serine/L-allo-threonine dehydrogenase"/>
    <property type="match status" value="1"/>
</dbReference>
<name>Q13HA6_PARXL</name>
<dbReference type="InterPro" id="IPR036291">
    <property type="entry name" value="NAD(P)-bd_dom_sf"/>
</dbReference>
<proteinExistence type="inferred from homology"/>
<organism evidence="5 6">
    <name type="scientific">Paraburkholderia xenovorans (strain LB400)</name>
    <dbReference type="NCBI Taxonomy" id="266265"/>
    <lineage>
        <taxon>Bacteria</taxon>
        <taxon>Pseudomonadati</taxon>
        <taxon>Pseudomonadota</taxon>
        <taxon>Betaproteobacteria</taxon>
        <taxon>Burkholderiales</taxon>
        <taxon>Burkholderiaceae</taxon>
        <taxon>Paraburkholderia</taxon>
    </lineage>
</organism>
<dbReference type="PRINTS" id="PR00080">
    <property type="entry name" value="SDRFAMILY"/>
</dbReference>
<dbReference type="AlphaFoldDB" id="Q13HA6"/>
<sequence>MHMNPIEDKVVMITGASSGIGEATARRLAQQGAKLVLAARRSERLSRLAAQLGGADRVLWDATDVTKPEALQQLAATARERFGHLDVLVNNAGIMPVSLIAQGRVDDWNRMIDVNIKGVLYGIHAVLGAMLERGVGHIINISSVAGLSVGPGGAVYSATKFAVRAISEGLRQECAGKVRVTSICPGLVASELPDSITVPAFRERAQKLFEGAMPADAVADAIVYALTQPEQVAVNEIVVRPLTQSF</sequence>
<evidence type="ECO:0000256" key="2">
    <source>
        <dbReference type="ARBA" id="ARBA00023002"/>
    </source>
</evidence>
<gene>
    <name evidence="5" type="ORF">Bxe_C0635</name>
</gene>
<reference evidence="5 6" key="1">
    <citation type="journal article" date="2006" name="Proc. Natl. Acad. Sci. U.S.A.">
        <title>Burkholderia xenovorans LB400 harbors a multi-replicon, 9.73-Mbp genome shaped for versatility.</title>
        <authorList>
            <person name="Chain P.S."/>
            <person name="Denef V.J."/>
            <person name="Konstantinidis K.T."/>
            <person name="Vergez L.M."/>
            <person name="Agullo L."/>
            <person name="Reyes V.L."/>
            <person name="Hauser L."/>
            <person name="Cordova M."/>
            <person name="Gomez L."/>
            <person name="Gonzalez M."/>
            <person name="Land M."/>
            <person name="Lao V."/>
            <person name="Larimer F."/>
            <person name="LiPuma J.J."/>
            <person name="Mahenthiralingam E."/>
            <person name="Malfatti S.A."/>
            <person name="Marx C.J."/>
            <person name="Parnell J.J."/>
            <person name="Ramette A."/>
            <person name="Richardson P."/>
            <person name="Seeger M."/>
            <person name="Smith D."/>
            <person name="Spilker T."/>
            <person name="Sul W.J."/>
            <person name="Tsoi T.V."/>
            <person name="Ulrich L.E."/>
            <person name="Zhulin I.B."/>
            <person name="Tiedje J.M."/>
        </authorList>
    </citation>
    <scope>NUCLEOTIDE SEQUENCE [LARGE SCALE GENOMIC DNA]</scope>
    <source>
        <strain evidence="5 6">LB400</strain>
    </source>
</reference>
<dbReference type="eggNOG" id="COG4221">
    <property type="taxonomic scope" value="Bacteria"/>
</dbReference>
<feature type="domain" description="Ketoreductase" evidence="4">
    <location>
        <begin position="9"/>
        <end position="191"/>
    </location>
</feature>
<dbReference type="Gene3D" id="3.40.50.720">
    <property type="entry name" value="NAD(P)-binding Rossmann-like Domain"/>
    <property type="match status" value="1"/>
</dbReference>
<dbReference type="PANTHER" id="PTHR43115:SF4">
    <property type="entry name" value="DEHYDROGENASE_REDUCTASE SDR FAMILY MEMBER 11"/>
    <property type="match status" value="1"/>
</dbReference>
<dbReference type="RefSeq" id="WP_011493789.1">
    <property type="nucleotide sequence ID" value="NC_007953.1"/>
</dbReference>
<dbReference type="InterPro" id="IPR020904">
    <property type="entry name" value="Sc_DH/Rdtase_CS"/>
</dbReference>
<dbReference type="Proteomes" id="UP000001817">
    <property type="component" value="Chromosome 3"/>
</dbReference>
<dbReference type="Pfam" id="PF00106">
    <property type="entry name" value="adh_short"/>
    <property type="match status" value="1"/>
</dbReference>
<dbReference type="InterPro" id="IPR002347">
    <property type="entry name" value="SDR_fam"/>
</dbReference>
<dbReference type="SUPFAM" id="SSF51735">
    <property type="entry name" value="NAD(P)-binding Rossmann-fold domains"/>
    <property type="match status" value="1"/>
</dbReference>
<evidence type="ECO:0000313" key="5">
    <source>
        <dbReference type="EMBL" id="ABE36533.1"/>
    </source>
</evidence>